<feature type="region of interest" description="Disordered" evidence="1">
    <location>
        <begin position="1"/>
        <end position="87"/>
    </location>
</feature>
<organism evidence="2 3">
    <name type="scientific">Stephania cephalantha</name>
    <dbReference type="NCBI Taxonomy" id="152367"/>
    <lineage>
        <taxon>Eukaryota</taxon>
        <taxon>Viridiplantae</taxon>
        <taxon>Streptophyta</taxon>
        <taxon>Embryophyta</taxon>
        <taxon>Tracheophyta</taxon>
        <taxon>Spermatophyta</taxon>
        <taxon>Magnoliopsida</taxon>
        <taxon>Ranunculales</taxon>
        <taxon>Menispermaceae</taxon>
        <taxon>Menispermoideae</taxon>
        <taxon>Cissampelideae</taxon>
        <taxon>Stephania</taxon>
    </lineage>
</organism>
<name>A0AAP0IB12_9MAGN</name>
<evidence type="ECO:0000313" key="3">
    <source>
        <dbReference type="Proteomes" id="UP001419268"/>
    </source>
</evidence>
<dbReference type="AlphaFoldDB" id="A0AAP0IB12"/>
<gene>
    <name evidence="2" type="ORF">Scep_019271</name>
</gene>
<evidence type="ECO:0000313" key="2">
    <source>
        <dbReference type="EMBL" id="KAK9111752.1"/>
    </source>
</evidence>
<protein>
    <submittedName>
        <fullName evidence="2">Uncharacterized protein</fullName>
    </submittedName>
</protein>
<feature type="compositionally biased region" description="Basic residues" evidence="1">
    <location>
        <begin position="50"/>
        <end position="59"/>
    </location>
</feature>
<reference evidence="2 3" key="1">
    <citation type="submission" date="2024-01" db="EMBL/GenBank/DDBJ databases">
        <title>Genome assemblies of Stephania.</title>
        <authorList>
            <person name="Yang L."/>
        </authorList>
    </citation>
    <scope>NUCLEOTIDE SEQUENCE [LARGE SCALE GENOMIC DNA]</scope>
    <source>
        <strain evidence="2">JXDWG</strain>
        <tissue evidence="2">Leaf</tissue>
    </source>
</reference>
<accession>A0AAP0IB12</accession>
<keyword evidence="3" id="KW-1185">Reference proteome</keyword>
<dbReference type="Proteomes" id="UP001419268">
    <property type="component" value="Unassembled WGS sequence"/>
</dbReference>
<sequence>MTNNSDDDEGFRGSDGRRRGFQSQRRQMARASEAATADGEGFIGIDVRWRGLHRQRRQTTRPPVDTTKTRRLNHKAKQQLNPQPPKP</sequence>
<dbReference type="EMBL" id="JBBNAG010000008">
    <property type="protein sequence ID" value="KAK9111752.1"/>
    <property type="molecule type" value="Genomic_DNA"/>
</dbReference>
<comment type="caution">
    <text evidence="2">The sequence shown here is derived from an EMBL/GenBank/DDBJ whole genome shotgun (WGS) entry which is preliminary data.</text>
</comment>
<proteinExistence type="predicted"/>
<evidence type="ECO:0000256" key="1">
    <source>
        <dbReference type="SAM" id="MobiDB-lite"/>
    </source>
</evidence>